<dbReference type="InterPro" id="IPR003593">
    <property type="entry name" value="AAA+_ATPase"/>
</dbReference>
<name>A0A7H0LM39_9SPHN</name>
<accession>A0A7H0LM39</accession>
<proteinExistence type="predicted"/>
<dbReference type="Pfam" id="PF13304">
    <property type="entry name" value="AAA_21"/>
    <property type="match status" value="1"/>
</dbReference>
<dbReference type="Pfam" id="PF13476">
    <property type="entry name" value="AAA_23"/>
    <property type="match status" value="1"/>
</dbReference>
<dbReference type="EMBL" id="CP061038">
    <property type="protein sequence ID" value="QNQ10742.1"/>
    <property type="molecule type" value="Genomic_DNA"/>
</dbReference>
<dbReference type="InterPro" id="IPR027417">
    <property type="entry name" value="P-loop_NTPase"/>
</dbReference>
<reference evidence="2 3" key="1">
    <citation type="submission" date="2020-09" db="EMBL/GenBank/DDBJ databases">
        <title>Sphingomonas sp., a new species isolated from pork steak.</title>
        <authorList>
            <person name="Heidler von Heilborn D."/>
        </authorList>
    </citation>
    <scope>NUCLEOTIDE SEQUENCE [LARGE SCALE GENOMIC DNA]</scope>
    <source>
        <strain evidence="3">S8-3T</strain>
    </source>
</reference>
<evidence type="ECO:0000313" key="2">
    <source>
        <dbReference type="EMBL" id="QNQ10742.1"/>
    </source>
</evidence>
<dbReference type="SUPFAM" id="SSF52540">
    <property type="entry name" value="P-loop containing nucleoside triphosphate hydrolases"/>
    <property type="match status" value="1"/>
</dbReference>
<evidence type="ECO:0000259" key="1">
    <source>
        <dbReference type="SMART" id="SM00382"/>
    </source>
</evidence>
<dbReference type="Proteomes" id="UP000516148">
    <property type="component" value="Chromosome"/>
</dbReference>
<dbReference type="InterPro" id="IPR051396">
    <property type="entry name" value="Bact_Antivir_Def_Nuclease"/>
</dbReference>
<feature type="domain" description="AAA+ ATPase" evidence="1">
    <location>
        <begin position="25"/>
        <end position="331"/>
    </location>
</feature>
<dbReference type="InterPro" id="IPR038729">
    <property type="entry name" value="Rad50/SbcC_AAA"/>
</dbReference>
<protein>
    <submittedName>
        <fullName evidence="2">AAA family ATPase</fullName>
    </submittedName>
</protein>
<dbReference type="GO" id="GO:0005524">
    <property type="term" value="F:ATP binding"/>
    <property type="evidence" value="ECO:0007669"/>
    <property type="project" value="InterPro"/>
</dbReference>
<dbReference type="KEGG" id="spap:H3Z74_05985"/>
<organism evidence="2 3">
    <name type="scientific">Sphingomonas alpina</name>
    <dbReference type="NCBI Taxonomy" id="653931"/>
    <lineage>
        <taxon>Bacteria</taxon>
        <taxon>Pseudomonadati</taxon>
        <taxon>Pseudomonadota</taxon>
        <taxon>Alphaproteobacteria</taxon>
        <taxon>Sphingomonadales</taxon>
        <taxon>Sphingomonadaceae</taxon>
        <taxon>Sphingomonas</taxon>
    </lineage>
</organism>
<dbReference type="SMART" id="SM00382">
    <property type="entry name" value="AAA"/>
    <property type="match status" value="1"/>
</dbReference>
<dbReference type="RefSeq" id="WP_187763032.1">
    <property type="nucleotide sequence ID" value="NZ_CP061038.1"/>
</dbReference>
<dbReference type="AlphaFoldDB" id="A0A7H0LM39"/>
<dbReference type="InterPro" id="IPR003959">
    <property type="entry name" value="ATPase_AAA_core"/>
</dbReference>
<dbReference type="GO" id="GO:0016887">
    <property type="term" value="F:ATP hydrolysis activity"/>
    <property type="evidence" value="ECO:0007669"/>
    <property type="project" value="InterPro"/>
</dbReference>
<dbReference type="PANTHER" id="PTHR43581:SF2">
    <property type="entry name" value="EXCINUCLEASE ATPASE SUBUNIT"/>
    <property type="match status" value="1"/>
</dbReference>
<dbReference type="PANTHER" id="PTHR43581">
    <property type="entry name" value="ATP/GTP PHOSPHATASE"/>
    <property type="match status" value="1"/>
</dbReference>
<sequence>MDRQGFKRLKIQGWRQFHAIDIEVHPRLTIITGANGAGKSTILSFLTRHFGYNRDFLATPQTKSGIVSFTFGIFKVIKRNLFFSGQYDAGQGTRIGEIEYASGQQASIFLPPSQGLNYSISIHGQQHVDGVHIDSHRPPNIYRHVSTISTASPSSTDIGNGLNSEYMNYYSNGQINQGSLHHIKLSLIQMSIFGHGNNTMEPNPELIRLFSGFEQKLREILPPSLGFERLVIRSPEVLLSTKSGDFLIDAASGGVIKLIEVAWQIYFYSQGKSGFVVTFDEPENHLHPSMQKSFLPNIMKAFPNTQIIVVTHSPFIISAMRDSFVYVLRYEDTDVASDGDDQSIKGMMGSRVYAEQLDTVNKAGTASEILRDVLGITTTIPDWAEDRVEQIVADYQGWPMNKDTVAAIYAQLEREGLAASYPTVLASLTRPQ</sequence>
<dbReference type="Gene3D" id="3.40.50.300">
    <property type="entry name" value="P-loop containing nucleotide triphosphate hydrolases"/>
    <property type="match status" value="2"/>
</dbReference>
<gene>
    <name evidence="2" type="ORF">H3Z74_05985</name>
</gene>
<evidence type="ECO:0000313" key="3">
    <source>
        <dbReference type="Proteomes" id="UP000516148"/>
    </source>
</evidence>
<keyword evidence="3" id="KW-1185">Reference proteome</keyword>